<comment type="subcellular location">
    <subcellularLocation>
        <location evidence="1">Nucleus</location>
        <location evidence="1">Nucleolus</location>
    </subcellularLocation>
</comment>
<keyword evidence="6" id="KW-1185">Reference proteome</keyword>
<keyword evidence="4" id="KW-0804">Transcription</keyword>
<dbReference type="PANTHER" id="PTHR14440">
    <property type="entry name" value="DNA-DIRECTED RNA POLYMERASE I SUBUNIT RPA49"/>
    <property type="match status" value="1"/>
</dbReference>
<dbReference type="GO" id="GO:0000428">
    <property type="term" value="C:DNA-directed RNA polymerase complex"/>
    <property type="evidence" value="ECO:0007669"/>
    <property type="project" value="UniProtKB-KW"/>
</dbReference>
<dbReference type="GO" id="GO:0005730">
    <property type="term" value="C:nucleolus"/>
    <property type="evidence" value="ECO:0007669"/>
    <property type="project" value="UniProtKB-SubCell"/>
</dbReference>
<dbReference type="AlphaFoldDB" id="A0A6J2T1Q1"/>
<dbReference type="Proteomes" id="UP000504634">
    <property type="component" value="Unplaced"/>
</dbReference>
<evidence type="ECO:0000256" key="2">
    <source>
        <dbReference type="ARBA" id="ARBA00009430"/>
    </source>
</evidence>
<dbReference type="GO" id="GO:0003677">
    <property type="term" value="F:DNA binding"/>
    <property type="evidence" value="ECO:0007669"/>
    <property type="project" value="InterPro"/>
</dbReference>
<dbReference type="OrthoDB" id="277398at2759"/>
<evidence type="ECO:0000256" key="3">
    <source>
        <dbReference type="ARBA" id="ARBA00022478"/>
    </source>
</evidence>
<organism evidence="6 7">
    <name type="scientific">Drosophila lebanonensis</name>
    <name type="common">Fruit fly</name>
    <name type="synonym">Scaptodrosophila lebanonensis</name>
    <dbReference type="NCBI Taxonomy" id="7225"/>
    <lineage>
        <taxon>Eukaryota</taxon>
        <taxon>Metazoa</taxon>
        <taxon>Ecdysozoa</taxon>
        <taxon>Arthropoda</taxon>
        <taxon>Hexapoda</taxon>
        <taxon>Insecta</taxon>
        <taxon>Pterygota</taxon>
        <taxon>Neoptera</taxon>
        <taxon>Endopterygota</taxon>
        <taxon>Diptera</taxon>
        <taxon>Brachycera</taxon>
        <taxon>Muscomorpha</taxon>
        <taxon>Ephydroidea</taxon>
        <taxon>Drosophilidae</taxon>
        <taxon>Scaptodrosophila</taxon>
    </lineage>
</organism>
<keyword evidence="5" id="KW-0539">Nucleus</keyword>
<gene>
    <name evidence="7" type="primary">LOC115621353</name>
</gene>
<protein>
    <submittedName>
        <fullName evidence="7">Uncharacterized protein LOC115621353</fullName>
    </submittedName>
</protein>
<dbReference type="Pfam" id="PF06870">
    <property type="entry name" value="RNA_pol_I_A49"/>
    <property type="match status" value="1"/>
</dbReference>
<dbReference type="InterPro" id="IPR009668">
    <property type="entry name" value="RNA_pol-assoc_fac_A49-like"/>
</dbReference>
<dbReference type="RefSeq" id="XP_030370836.1">
    <property type="nucleotide sequence ID" value="XM_030514976.1"/>
</dbReference>
<evidence type="ECO:0000256" key="1">
    <source>
        <dbReference type="ARBA" id="ARBA00004604"/>
    </source>
</evidence>
<evidence type="ECO:0000256" key="5">
    <source>
        <dbReference type="ARBA" id="ARBA00023242"/>
    </source>
</evidence>
<dbReference type="CTD" id="64425"/>
<dbReference type="GO" id="GO:0006351">
    <property type="term" value="P:DNA-templated transcription"/>
    <property type="evidence" value="ECO:0007669"/>
    <property type="project" value="InterPro"/>
</dbReference>
<comment type="similarity">
    <text evidence="2">Belongs to the eukaryotic RPA49/POLR1E RNA polymerase subunit family.</text>
</comment>
<reference evidence="7" key="1">
    <citation type="submission" date="2025-08" db="UniProtKB">
        <authorList>
            <consortium name="RefSeq"/>
        </authorList>
    </citation>
    <scope>IDENTIFICATION</scope>
    <source>
        <strain evidence="7">11010-0011.00</strain>
        <tissue evidence="7">Whole body</tissue>
    </source>
</reference>
<sequence>MDNKVVIKSVCKHKRDGPLPTIVKFQNGTLAGISDHNAQFCALVAKERKRKRVLVAAGRSIYTGDVQENELYETYLCVRNKKTNEAHLMPVAEALLSNNVYRELEQQNKKPLLDKDHASKKLLKEFGGRKGSRFASTRDAMSVNMDMLRKDLDETVQESIQPDDFYDDDTLGNIDNTEYLASITPKFDKNATTVKDIYDVEDVVPRTVLEKLDKEAKVVFATPLESLPLESEYLRDALKCIQAKEIPSRKDFLNIKLIMFMDALQTLILMHKRQMKKVELSRISECVENDIRQRFADPLVAKSFTRTGYTIEKALTHFIVLALLISDNFEVNVNVLSSTLRVSKKRIVTFAHIVNARLKSRSEVLSLHLPSKMPHLPTGGRFRRKK</sequence>
<evidence type="ECO:0000313" key="6">
    <source>
        <dbReference type="Proteomes" id="UP000504634"/>
    </source>
</evidence>
<keyword evidence="3" id="KW-0240">DNA-directed RNA polymerase</keyword>
<evidence type="ECO:0000313" key="7">
    <source>
        <dbReference type="RefSeq" id="XP_030370836.1"/>
    </source>
</evidence>
<dbReference type="GeneID" id="115621353"/>
<name>A0A6J2T1Q1_DROLE</name>
<proteinExistence type="inferred from homology"/>
<accession>A0A6J2T1Q1</accession>
<evidence type="ECO:0000256" key="4">
    <source>
        <dbReference type="ARBA" id="ARBA00023163"/>
    </source>
</evidence>